<dbReference type="EMBL" id="ACDE02000013">
    <property type="protein sequence ID" value="EEO39714.1"/>
    <property type="molecule type" value="Genomic_DNA"/>
</dbReference>
<evidence type="ECO:0000313" key="3">
    <source>
        <dbReference type="EMBL" id="EEO39714.1"/>
    </source>
</evidence>
<sequence>MGKLILVRHGQTEMNAQSLYFGKLNPPLNDLGINQAYEAKNKLLNIDYDKIYSSPLERAKQTTEICNYLDKDIIFDSNLEEINFGIFEGLTFKEISEKYPDEVKKMEEDWKSYNYITGESPKEMFQRAISFLKTLDYTKTNLIVAHWGIINCIISYFISGNLDSYWKFKIKNGSIAIFEGNFEFSYLTKLD</sequence>
<dbReference type="PANTHER" id="PTHR48100">
    <property type="entry name" value="BROAD-SPECIFICITY PHOSPHATASE YOR283W-RELATED"/>
    <property type="match status" value="1"/>
</dbReference>
<evidence type="ECO:0000313" key="4">
    <source>
        <dbReference type="Proteomes" id="UP000004925"/>
    </source>
</evidence>
<comment type="caution">
    <text evidence="3">The sequence shown here is derived from an EMBL/GenBank/DDBJ whole genome shotgun (WGS) entry which is preliminary data.</text>
</comment>
<dbReference type="GO" id="GO:0016791">
    <property type="term" value="F:phosphatase activity"/>
    <property type="evidence" value="ECO:0007669"/>
    <property type="project" value="TreeGrafter"/>
</dbReference>
<evidence type="ECO:0000256" key="2">
    <source>
        <dbReference type="PIRSR" id="PIRSR613078-2"/>
    </source>
</evidence>
<dbReference type="CDD" id="cd07067">
    <property type="entry name" value="HP_PGM_like"/>
    <property type="match status" value="1"/>
</dbReference>
<dbReference type="RefSeq" id="WP_008802611.1">
    <property type="nucleotide sequence ID" value="NZ_KQ235735.1"/>
</dbReference>
<proteinExistence type="predicted"/>
<evidence type="ECO:0008006" key="5">
    <source>
        <dbReference type="Google" id="ProtNLM"/>
    </source>
</evidence>
<dbReference type="Gene3D" id="3.40.50.1240">
    <property type="entry name" value="Phosphoglycerate mutase-like"/>
    <property type="match status" value="1"/>
</dbReference>
<feature type="binding site" evidence="2">
    <location>
        <begin position="8"/>
        <end position="15"/>
    </location>
    <ligand>
        <name>substrate</name>
    </ligand>
</feature>
<dbReference type="eggNOG" id="COG0406">
    <property type="taxonomic scope" value="Bacteria"/>
</dbReference>
<accession>A0A0M1VSU3</accession>
<protein>
    <recommendedName>
        <fullName evidence="5">Alpha-ribazole phosphatase</fullName>
    </recommendedName>
</protein>
<dbReference type="AlphaFoldDB" id="A0A0M1VSU3"/>
<dbReference type="InterPro" id="IPR050275">
    <property type="entry name" value="PGM_Phosphatase"/>
</dbReference>
<feature type="active site" description="Proton donor/acceptor" evidence="1">
    <location>
        <position position="81"/>
    </location>
</feature>
<organism evidence="3 4">
    <name type="scientific">Fusobacterium vincentii 4_1_13</name>
    <dbReference type="NCBI Taxonomy" id="469606"/>
    <lineage>
        <taxon>Bacteria</taxon>
        <taxon>Fusobacteriati</taxon>
        <taxon>Fusobacteriota</taxon>
        <taxon>Fusobacteriia</taxon>
        <taxon>Fusobacteriales</taxon>
        <taxon>Fusobacteriaceae</taxon>
        <taxon>Fusobacterium</taxon>
    </lineage>
</organism>
<feature type="binding site" evidence="2">
    <location>
        <position position="58"/>
    </location>
    <ligand>
        <name>substrate</name>
    </ligand>
</feature>
<gene>
    <name evidence="3" type="ORF">FSCG_00427</name>
</gene>
<feature type="active site" description="Tele-phosphohistidine intermediate" evidence="1">
    <location>
        <position position="9"/>
    </location>
</feature>
<dbReference type="Proteomes" id="UP000004925">
    <property type="component" value="Unassembled WGS sequence"/>
</dbReference>
<dbReference type="PIRSF" id="PIRSF000709">
    <property type="entry name" value="6PFK_2-Ptase"/>
    <property type="match status" value="1"/>
</dbReference>
<dbReference type="InterPro" id="IPR029033">
    <property type="entry name" value="His_PPase_superfam"/>
</dbReference>
<dbReference type="SUPFAM" id="SSF53254">
    <property type="entry name" value="Phosphoglycerate mutase-like"/>
    <property type="match status" value="1"/>
</dbReference>
<dbReference type="SMART" id="SM00855">
    <property type="entry name" value="PGAM"/>
    <property type="match status" value="1"/>
</dbReference>
<dbReference type="Pfam" id="PF00300">
    <property type="entry name" value="His_Phos_1"/>
    <property type="match status" value="1"/>
</dbReference>
<dbReference type="InterPro" id="IPR013078">
    <property type="entry name" value="His_Pase_superF_clade-1"/>
</dbReference>
<dbReference type="HOGENOM" id="CLU_033323_8_4_0"/>
<name>A0A0M1VSU3_FUSVC</name>
<dbReference type="InterPro" id="IPR001345">
    <property type="entry name" value="PG/BPGM_mutase_AS"/>
</dbReference>
<reference evidence="3 4" key="1">
    <citation type="submission" date="2011-10" db="EMBL/GenBank/DDBJ databases">
        <title>The Genome Sequence of Fusobacterium sp. 4_1_13.</title>
        <authorList>
            <consortium name="The Broad Institute Genome Sequencing Platform"/>
            <person name="Earl A."/>
            <person name="Ward D."/>
            <person name="Feldgarden M."/>
            <person name="Gevers D."/>
            <person name="Strauss J."/>
            <person name="Ambrose C."/>
            <person name="Allen-Vercoe E."/>
            <person name="Young S.K."/>
            <person name="Zeng Q."/>
            <person name="Gargeya S."/>
            <person name="Fitzgerald M."/>
            <person name="Haas B."/>
            <person name="Abouelleil A."/>
            <person name="Alvarado L."/>
            <person name="Arachchi H.M."/>
            <person name="Berlin A."/>
            <person name="Brown A."/>
            <person name="Chapman S.B."/>
            <person name="Chen Z."/>
            <person name="Dunbar C."/>
            <person name="Freedman E."/>
            <person name="Gearin G."/>
            <person name="Goldberg J."/>
            <person name="Griggs A."/>
            <person name="Gujja S."/>
            <person name="Heiman D."/>
            <person name="Howarth C."/>
            <person name="Larson L."/>
            <person name="Lui A."/>
            <person name="MacDonald P.J."/>
            <person name="Montmayeur A."/>
            <person name="Murphy C."/>
            <person name="Neiman D."/>
            <person name="Pearson M."/>
            <person name="Priest M."/>
            <person name="Roberts A."/>
            <person name="Saif S."/>
            <person name="Shea T."/>
            <person name="Shenoy N."/>
            <person name="Sisk P."/>
            <person name="Stolte C."/>
            <person name="Sykes S."/>
            <person name="Wortman J."/>
            <person name="Nusbaum C."/>
            <person name="Birren B."/>
        </authorList>
    </citation>
    <scope>NUCLEOTIDE SEQUENCE [LARGE SCALE GENOMIC DNA]</scope>
    <source>
        <strain evidence="3 4">4_1_13</strain>
    </source>
</reference>
<dbReference type="PROSITE" id="PS00175">
    <property type="entry name" value="PG_MUTASE"/>
    <property type="match status" value="1"/>
</dbReference>
<dbReference type="PANTHER" id="PTHR48100:SF59">
    <property type="entry name" value="ADENOSYLCOBALAMIN_ALPHA-RIBAZOLE PHOSPHATASE"/>
    <property type="match status" value="1"/>
</dbReference>
<dbReference type="GO" id="GO:0005737">
    <property type="term" value="C:cytoplasm"/>
    <property type="evidence" value="ECO:0007669"/>
    <property type="project" value="TreeGrafter"/>
</dbReference>
<evidence type="ECO:0000256" key="1">
    <source>
        <dbReference type="PIRSR" id="PIRSR613078-1"/>
    </source>
</evidence>